<reference evidence="16" key="1">
    <citation type="submission" date="2021-09" db="EMBL/GenBank/DDBJ databases">
        <title>Fulvivirga sp. isolated from coastal sediment.</title>
        <authorList>
            <person name="Yu H."/>
        </authorList>
    </citation>
    <scope>NUCLEOTIDE SEQUENCE</scope>
    <source>
        <strain evidence="16">1062</strain>
    </source>
</reference>
<feature type="binding site" evidence="13">
    <location>
        <position position="267"/>
    </location>
    <ligand>
        <name>[4Fe-4S] cluster</name>
        <dbReference type="ChEBI" id="CHEBI:49883"/>
        <label>2</label>
    </ligand>
</feature>
<evidence type="ECO:0000256" key="4">
    <source>
        <dbReference type="ARBA" id="ARBA00011771"/>
    </source>
</evidence>
<evidence type="ECO:0000259" key="15">
    <source>
        <dbReference type="Pfam" id="PF14720"/>
    </source>
</evidence>
<name>A0A9X1HVT7_9BACT</name>
<evidence type="ECO:0000256" key="11">
    <source>
        <dbReference type="ARBA" id="ARBA00023014"/>
    </source>
</evidence>
<comment type="cofactor">
    <cofactor evidence="1">
        <name>[4Fe-4S] cluster</name>
        <dbReference type="ChEBI" id="CHEBI:49883"/>
    </cofactor>
</comment>
<evidence type="ECO:0000256" key="12">
    <source>
        <dbReference type="ARBA" id="ARBA00023136"/>
    </source>
</evidence>
<dbReference type="EMBL" id="JAIXNE010000011">
    <property type="protein sequence ID" value="MCA6079194.1"/>
    <property type="molecule type" value="Genomic_DNA"/>
</dbReference>
<keyword evidence="10 13" id="KW-0408">Iron</keyword>
<evidence type="ECO:0000259" key="14">
    <source>
        <dbReference type="Pfam" id="PF01058"/>
    </source>
</evidence>
<sequence>MLNIEVKKHESRTLYEEAVEKGYSRRDFMKFCTTIAAFMGLETSGIAQIAQAMETKSRPAVIWMHFQECTCCSESFLRSTHPLVADLLLDKLSLNYTETLQAASGHMAEKSLHDTLENHFGEYILLVEGSVPVGEMAACCCIGGKSAEQIIQEVAEGAKAIVAWGSCASNGCIQAAKPNPTRATPIHKILKNKTIIKVPGCPPIGEVMAGVIVHLMTFDRLPELDRIGRPKAFYSRRVHDSCYRRPNYDAGLFVESFDDPNAKQGYCLYKVGCRGPVTYNACGITRWNGGTSFPIQSGHGCIGCSEADFWDNGPFYQHLAAFPGFGIESDADKIGLTAAGITAAGLTAHAIATNIRKRKLITQHIDEGKEGLDKKSSS</sequence>
<feature type="binding site" evidence="13">
    <location>
        <position position="282"/>
    </location>
    <ligand>
        <name>[3Fe-4S] cluster</name>
        <dbReference type="ChEBI" id="CHEBI:21137"/>
    </ligand>
</feature>
<dbReference type="GO" id="GO:0009055">
    <property type="term" value="F:electron transfer activity"/>
    <property type="evidence" value="ECO:0007669"/>
    <property type="project" value="TreeGrafter"/>
</dbReference>
<keyword evidence="9" id="KW-0560">Oxidoreductase</keyword>
<organism evidence="16 17">
    <name type="scientific">Fulvivirga sedimenti</name>
    <dbReference type="NCBI Taxonomy" id="2879465"/>
    <lineage>
        <taxon>Bacteria</taxon>
        <taxon>Pseudomonadati</taxon>
        <taxon>Bacteroidota</taxon>
        <taxon>Cytophagia</taxon>
        <taxon>Cytophagales</taxon>
        <taxon>Fulvivirgaceae</taxon>
        <taxon>Fulvivirga</taxon>
    </lineage>
</organism>
<accession>A0A9X1HVT7</accession>
<keyword evidence="13" id="KW-0003">3Fe-4S</keyword>
<comment type="similarity">
    <text evidence="3">Belongs to the [NiFe]/[NiFeSe] hydrogenase small subunit family.</text>
</comment>
<dbReference type="PRINTS" id="PR00614">
    <property type="entry name" value="NIHGNASESMLL"/>
</dbReference>
<dbReference type="Gene3D" id="3.40.50.700">
    <property type="entry name" value="NADH:ubiquinone oxidoreductase-like, 20kDa subunit"/>
    <property type="match status" value="1"/>
</dbReference>
<keyword evidence="17" id="KW-1185">Reference proteome</keyword>
<proteinExistence type="inferred from homology"/>
<evidence type="ECO:0000256" key="13">
    <source>
        <dbReference type="PIRSR" id="PIRSR000310-1"/>
    </source>
</evidence>
<keyword evidence="12" id="KW-0472">Membrane</keyword>
<keyword evidence="7 13" id="KW-0479">Metal-binding</keyword>
<dbReference type="GO" id="GO:0044569">
    <property type="term" value="C:[Ni-Fe] hydrogenase complex"/>
    <property type="evidence" value="ECO:0007669"/>
    <property type="project" value="TreeGrafter"/>
</dbReference>
<dbReference type="InterPro" id="IPR037024">
    <property type="entry name" value="NiFe_Hase_small_N_sf"/>
</dbReference>
<evidence type="ECO:0000256" key="1">
    <source>
        <dbReference type="ARBA" id="ARBA00001966"/>
    </source>
</evidence>
<dbReference type="PIRSF" id="PIRSF000310">
    <property type="entry name" value="NiFe_hyd_ssu"/>
    <property type="match status" value="1"/>
</dbReference>
<dbReference type="GO" id="GO:0051538">
    <property type="term" value="F:3 iron, 4 sulfur cluster binding"/>
    <property type="evidence" value="ECO:0007669"/>
    <property type="project" value="UniProtKB-KW"/>
</dbReference>
<dbReference type="Proteomes" id="UP001139409">
    <property type="component" value="Unassembled WGS sequence"/>
</dbReference>
<dbReference type="InterPro" id="IPR001821">
    <property type="entry name" value="NiFe_hydrogenase_ssu"/>
</dbReference>
<dbReference type="InterPro" id="IPR037148">
    <property type="entry name" value="NiFe-Hase_small_C_sf"/>
</dbReference>
<comment type="subcellular location">
    <subcellularLocation>
        <location evidence="2">Cell membrane</location>
    </subcellularLocation>
</comment>
<feature type="binding site" evidence="13">
    <location>
        <position position="201"/>
    </location>
    <ligand>
        <name>[4Fe-4S] cluster</name>
        <dbReference type="ChEBI" id="CHEBI:49883"/>
        <label>1</label>
    </ligand>
</feature>
<keyword evidence="8" id="KW-0732">Signal</keyword>
<evidence type="ECO:0000256" key="6">
    <source>
        <dbReference type="ARBA" id="ARBA00022485"/>
    </source>
</evidence>
<dbReference type="GO" id="GO:0008901">
    <property type="term" value="F:ferredoxin hydrogenase activity"/>
    <property type="evidence" value="ECO:0007669"/>
    <property type="project" value="InterPro"/>
</dbReference>
<keyword evidence="11 13" id="KW-0411">Iron-sulfur</keyword>
<evidence type="ECO:0000256" key="7">
    <source>
        <dbReference type="ARBA" id="ARBA00022723"/>
    </source>
</evidence>
<dbReference type="PROSITE" id="PS51318">
    <property type="entry name" value="TAT"/>
    <property type="match status" value="1"/>
</dbReference>
<feature type="binding site" evidence="13">
    <location>
        <position position="301"/>
    </location>
    <ligand>
        <name>[3Fe-4S] cluster</name>
        <dbReference type="ChEBI" id="CHEBI:21137"/>
    </ligand>
</feature>
<comment type="subunit">
    <text evidence="4">Heterodimer of a large and a small subunit.</text>
</comment>
<evidence type="ECO:0000256" key="2">
    <source>
        <dbReference type="ARBA" id="ARBA00004236"/>
    </source>
</evidence>
<feature type="binding site" evidence="13">
    <location>
        <position position="167"/>
    </location>
    <ligand>
        <name>[4Fe-4S] cluster</name>
        <dbReference type="ChEBI" id="CHEBI:49883"/>
        <label>1</label>
    </ligand>
</feature>
<dbReference type="GO" id="GO:0046872">
    <property type="term" value="F:metal ion binding"/>
    <property type="evidence" value="ECO:0007669"/>
    <property type="project" value="UniProtKB-KW"/>
</dbReference>
<dbReference type="PANTHER" id="PTHR30013:SF6">
    <property type="entry name" value="HYDROGENASE-1 SMALL CHAIN"/>
    <property type="match status" value="1"/>
</dbReference>
<dbReference type="PANTHER" id="PTHR30013">
    <property type="entry name" value="NIFE / NIFESE HYDROGENASE SMALL SUBUNIT FAMILY MEMBER"/>
    <property type="match status" value="1"/>
</dbReference>
<dbReference type="NCBIfam" id="TIGR00391">
    <property type="entry name" value="hydA"/>
    <property type="match status" value="1"/>
</dbReference>
<dbReference type="InterPro" id="IPR006311">
    <property type="entry name" value="TAT_signal"/>
</dbReference>
<evidence type="ECO:0000256" key="9">
    <source>
        <dbReference type="ARBA" id="ARBA00023002"/>
    </source>
</evidence>
<keyword evidence="6 13" id="KW-0004">4Fe-4S</keyword>
<protein>
    <submittedName>
        <fullName evidence="16">Hydrogenase small subunit</fullName>
    </submittedName>
</protein>
<feature type="binding site" evidence="13">
    <location>
        <position position="304"/>
    </location>
    <ligand>
        <name>[3Fe-4S] cluster</name>
        <dbReference type="ChEBI" id="CHEBI:21137"/>
    </ligand>
</feature>
<dbReference type="AlphaFoldDB" id="A0A9X1HVT7"/>
<feature type="domain" description="Cytochrome-c3 hydrogenase C-terminal" evidence="15">
    <location>
        <begin position="234"/>
        <end position="315"/>
    </location>
</feature>
<dbReference type="Pfam" id="PF01058">
    <property type="entry name" value="Oxidored_q6"/>
    <property type="match status" value="1"/>
</dbReference>
<dbReference type="GO" id="GO:0005886">
    <property type="term" value="C:plasma membrane"/>
    <property type="evidence" value="ECO:0007669"/>
    <property type="project" value="UniProtKB-SubCell"/>
</dbReference>
<feature type="binding site" evidence="13">
    <location>
        <position position="72"/>
    </location>
    <ligand>
        <name>[4Fe-4S] cluster</name>
        <dbReference type="ChEBI" id="CHEBI:49883"/>
        <label>1</label>
    </ligand>
</feature>
<dbReference type="RefSeq" id="WP_225700054.1">
    <property type="nucleotide sequence ID" value="NZ_JAIXNE010000011.1"/>
</dbReference>
<dbReference type="GO" id="GO:0009375">
    <property type="term" value="C:ferredoxin hydrogenase complex"/>
    <property type="evidence" value="ECO:0007669"/>
    <property type="project" value="InterPro"/>
</dbReference>
<feature type="binding site" evidence="13">
    <location>
        <position position="69"/>
    </location>
    <ligand>
        <name>[4Fe-4S] cluster</name>
        <dbReference type="ChEBI" id="CHEBI:49883"/>
        <label>1</label>
    </ligand>
</feature>
<gene>
    <name evidence="16" type="ORF">LDX50_30255</name>
</gene>
<evidence type="ECO:0000256" key="3">
    <source>
        <dbReference type="ARBA" id="ARBA00006605"/>
    </source>
</evidence>
<evidence type="ECO:0000256" key="5">
    <source>
        <dbReference type="ARBA" id="ARBA00022475"/>
    </source>
</evidence>
<dbReference type="InterPro" id="IPR027394">
    <property type="entry name" value="Cytochrome-c3_hydrogenase_C"/>
</dbReference>
<evidence type="ECO:0000256" key="10">
    <source>
        <dbReference type="ARBA" id="ARBA00023004"/>
    </source>
</evidence>
<feature type="binding site" evidence="13">
    <location>
        <position position="273"/>
    </location>
    <ligand>
        <name>[4Fe-4S] cluster</name>
        <dbReference type="ChEBI" id="CHEBI:49883"/>
        <label>2</label>
    </ligand>
</feature>
<dbReference type="GO" id="GO:0051539">
    <property type="term" value="F:4 iron, 4 sulfur cluster binding"/>
    <property type="evidence" value="ECO:0007669"/>
    <property type="project" value="UniProtKB-KW"/>
</dbReference>
<evidence type="ECO:0000313" key="17">
    <source>
        <dbReference type="Proteomes" id="UP001139409"/>
    </source>
</evidence>
<keyword evidence="5" id="KW-1003">Cell membrane</keyword>
<evidence type="ECO:0000256" key="8">
    <source>
        <dbReference type="ARBA" id="ARBA00022729"/>
    </source>
</evidence>
<feature type="binding site" evidence="13">
    <location>
        <position position="242"/>
    </location>
    <ligand>
        <name>[4Fe-4S] cluster</name>
        <dbReference type="ChEBI" id="CHEBI:49883"/>
        <label>2</label>
    </ligand>
</feature>
<dbReference type="GO" id="GO:0009061">
    <property type="term" value="P:anaerobic respiration"/>
    <property type="evidence" value="ECO:0007669"/>
    <property type="project" value="TreeGrafter"/>
</dbReference>
<evidence type="ECO:0000313" key="16">
    <source>
        <dbReference type="EMBL" id="MCA6079194.1"/>
    </source>
</evidence>
<dbReference type="InterPro" id="IPR006137">
    <property type="entry name" value="NADH_UbQ_OxRdtase-like_20kDa"/>
</dbReference>
<feature type="domain" description="NADH:ubiquinone oxidoreductase-like 20kDa subunit" evidence="14">
    <location>
        <begin position="69"/>
        <end position="215"/>
    </location>
</feature>
<dbReference type="Gene3D" id="4.10.480.10">
    <property type="entry name" value="Cytochrome-c3 hydrogenase, C-terminal domain"/>
    <property type="match status" value="1"/>
</dbReference>
<dbReference type="SUPFAM" id="SSF56770">
    <property type="entry name" value="HydA/Nqo6-like"/>
    <property type="match status" value="1"/>
</dbReference>
<feature type="binding site" evidence="13">
    <location>
        <position position="239"/>
    </location>
    <ligand>
        <name>[4Fe-4S] cluster</name>
        <dbReference type="ChEBI" id="CHEBI:49883"/>
        <label>2</label>
    </ligand>
</feature>
<comment type="caution">
    <text evidence="16">The sequence shown here is derived from an EMBL/GenBank/DDBJ whole genome shotgun (WGS) entry which is preliminary data.</text>
</comment>
<dbReference type="Pfam" id="PF14720">
    <property type="entry name" value="NiFe_hyd_SSU_C"/>
    <property type="match status" value="1"/>
</dbReference>